<evidence type="ECO:0000256" key="6">
    <source>
        <dbReference type="ARBA" id="ARBA00022962"/>
    </source>
</evidence>
<dbReference type="PANTHER" id="PTHR43284:SF1">
    <property type="entry name" value="ASPARAGINE SYNTHETASE"/>
    <property type="match status" value="1"/>
</dbReference>
<dbReference type="Pfam" id="PF13537">
    <property type="entry name" value="GATase_7"/>
    <property type="match status" value="1"/>
</dbReference>
<comment type="catalytic activity">
    <reaction evidence="7">
        <text>L-aspartate + L-glutamine + ATP + H2O = L-asparagine + L-glutamate + AMP + diphosphate + H(+)</text>
        <dbReference type="Rhea" id="RHEA:12228"/>
        <dbReference type="ChEBI" id="CHEBI:15377"/>
        <dbReference type="ChEBI" id="CHEBI:15378"/>
        <dbReference type="ChEBI" id="CHEBI:29985"/>
        <dbReference type="ChEBI" id="CHEBI:29991"/>
        <dbReference type="ChEBI" id="CHEBI:30616"/>
        <dbReference type="ChEBI" id="CHEBI:33019"/>
        <dbReference type="ChEBI" id="CHEBI:58048"/>
        <dbReference type="ChEBI" id="CHEBI:58359"/>
        <dbReference type="ChEBI" id="CHEBI:456215"/>
        <dbReference type="EC" id="6.3.5.4"/>
    </reaction>
</comment>
<gene>
    <name evidence="9" type="ORF">JQC93_11440</name>
</gene>
<dbReference type="CDD" id="cd01991">
    <property type="entry name" value="Asn_synthase_B_C"/>
    <property type="match status" value="1"/>
</dbReference>
<dbReference type="PANTHER" id="PTHR43284">
    <property type="entry name" value="ASPARAGINE SYNTHETASE (GLUTAMINE-HYDROLYZING)"/>
    <property type="match status" value="1"/>
</dbReference>
<evidence type="ECO:0000256" key="2">
    <source>
        <dbReference type="ARBA" id="ARBA00005752"/>
    </source>
</evidence>
<dbReference type="SUPFAM" id="SSF52402">
    <property type="entry name" value="Adenine nucleotide alpha hydrolases-like"/>
    <property type="match status" value="1"/>
</dbReference>
<dbReference type="InterPro" id="IPR014729">
    <property type="entry name" value="Rossmann-like_a/b/a_fold"/>
</dbReference>
<keyword evidence="10" id="KW-1185">Reference proteome</keyword>
<protein>
    <recommendedName>
        <fullName evidence="3">asparagine synthase (glutamine-hydrolyzing)</fullName>
        <ecNumber evidence="3">6.3.5.4</ecNumber>
    </recommendedName>
</protein>
<dbReference type="CDD" id="cd00712">
    <property type="entry name" value="AsnB"/>
    <property type="match status" value="1"/>
</dbReference>
<sequence length="626" mass="71202">MCGIAGIFNLHQPHPIEPTLLAQINNAQLHRGPDDEGYYIDEHVGLAHRRLSIIDLSSGHQPIFNEDDSVVIVFNGEIYNYQALYDELTQLGHTFKTVSDTEVIVHAWEEWQEQCLSRFTGMFAFALWDKNRHQLFIARDRVGKKPLHYTVTAEGQFVFGSELKVLTSHPKVSRTKRTQHLEDFLHFGYVPDPYTAYQDIFTLEAGHFLLLSPGQEFKQQQYWDLTYSPTILDEQQAKEALIEELQQAIAYRLIADVPLGAFLSGGVDSSAMVALIAQQQSSPLQTCSIGFSDKQYDESSYATAMAKRYKTNHHSQEVDSSELMDLSALQDMYDQPFADSSSLPTWKVCQMARKHVKVAISGDGGDELFAGYRRHRLLLAENKIKGKIPASIRQPLFGTLGKLYPKMDWAPQPLRAKTTFQSLGMSMLDGYAHGISKMSAPLRHSLYSQQYMSDLQGYSANEHLLRYKDSLPDDPLKQIQYLDFKTWLPGDILTKVDRASMATSLEVRAPLLDHNFIEWGFGLPSHFNIQKEQGKSLFKKSLEPWVDNDILYRPKMGFSMPIAKWFRHELADKLRQTVLSEAMLDSGQFGSQQLSTLVNDHQSGRSDHSASLWSLWMYAQFLQAQG</sequence>
<dbReference type="InterPro" id="IPR029055">
    <property type="entry name" value="Ntn_hydrolases_N"/>
</dbReference>
<dbReference type="SUPFAM" id="SSF56235">
    <property type="entry name" value="N-terminal nucleophile aminohydrolases (Ntn hydrolases)"/>
    <property type="match status" value="1"/>
</dbReference>
<dbReference type="InterPro" id="IPR006426">
    <property type="entry name" value="Asn_synth_AEB"/>
</dbReference>
<keyword evidence="6" id="KW-0315">Glutamine amidotransferase</keyword>
<dbReference type="EC" id="6.3.5.4" evidence="3"/>
<comment type="pathway">
    <text evidence="1">Amino-acid biosynthesis; L-asparagine biosynthesis; L-asparagine from L-aspartate (L-Gln route): step 1/1.</text>
</comment>
<dbReference type="InterPro" id="IPR017932">
    <property type="entry name" value="GATase_2_dom"/>
</dbReference>
<dbReference type="InterPro" id="IPR033738">
    <property type="entry name" value="AsnB_N"/>
</dbReference>
<organism evidence="9 10">
    <name type="scientific">Vibrio ulleungensis</name>
    <dbReference type="NCBI Taxonomy" id="2807619"/>
    <lineage>
        <taxon>Bacteria</taxon>
        <taxon>Pseudomonadati</taxon>
        <taxon>Pseudomonadota</taxon>
        <taxon>Gammaproteobacteria</taxon>
        <taxon>Vibrionales</taxon>
        <taxon>Vibrionaceae</taxon>
        <taxon>Vibrio</taxon>
    </lineage>
</organism>
<accession>A0ABS2HIU0</accession>
<proteinExistence type="inferred from homology"/>
<evidence type="ECO:0000256" key="3">
    <source>
        <dbReference type="ARBA" id="ARBA00012737"/>
    </source>
</evidence>
<reference evidence="9 10" key="1">
    <citation type="submission" date="2021-02" db="EMBL/GenBank/DDBJ databases">
        <authorList>
            <person name="Park J.-S."/>
        </authorList>
    </citation>
    <scope>NUCLEOTIDE SEQUENCE [LARGE SCALE GENOMIC DNA]</scope>
    <source>
        <strain evidence="9 10">188UL20-2</strain>
    </source>
</reference>
<dbReference type="Gene3D" id="3.40.50.620">
    <property type="entry name" value="HUPs"/>
    <property type="match status" value="1"/>
</dbReference>
<comment type="caution">
    <text evidence="9">The sequence shown here is derived from an EMBL/GenBank/DDBJ whole genome shotgun (WGS) entry which is preliminary data.</text>
</comment>
<dbReference type="Pfam" id="PF00733">
    <property type="entry name" value="Asn_synthase"/>
    <property type="match status" value="1"/>
</dbReference>
<evidence type="ECO:0000256" key="4">
    <source>
        <dbReference type="ARBA" id="ARBA00022741"/>
    </source>
</evidence>
<name>A0ABS2HIU0_9VIBR</name>
<keyword evidence="5" id="KW-0067">ATP-binding</keyword>
<dbReference type="PIRSF" id="PIRSF001589">
    <property type="entry name" value="Asn_synthetase_glu-h"/>
    <property type="match status" value="1"/>
</dbReference>
<keyword evidence="4" id="KW-0547">Nucleotide-binding</keyword>
<dbReference type="PROSITE" id="PS51278">
    <property type="entry name" value="GATASE_TYPE_2"/>
    <property type="match status" value="1"/>
</dbReference>
<dbReference type="InterPro" id="IPR017539">
    <property type="entry name" value="XrtA_amidotfase"/>
</dbReference>
<dbReference type="InterPro" id="IPR051786">
    <property type="entry name" value="ASN_synthetase/amidase"/>
</dbReference>
<evidence type="ECO:0000256" key="5">
    <source>
        <dbReference type="ARBA" id="ARBA00022840"/>
    </source>
</evidence>
<evidence type="ECO:0000259" key="8">
    <source>
        <dbReference type="PROSITE" id="PS51278"/>
    </source>
</evidence>
<evidence type="ECO:0000313" key="10">
    <source>
        <dbReference type="Proteomes" id="UP000809621"/>
    </source>
</evidence>
<dbReference type="RefSeq" id="WP_205158572.1">
    <property type="nucleotide sequence ID" value="NZ_JAFEUM010000004.1"/>
</dbReference>
<evidence type="ECO:0000313" key="9">
    <source>
        <dbReference type="EMBL" id="MBM7037016.1"/>
    </source>
</evidence>
<dbReference type="EMBL" id="JAFEUM010000004">
    <property type="protein sequence ID" value="MBM7037016.1"/>
    <property type="molecule type" value="Genomic_DNA"/>
</dbReference>
<dbReference type="Proteomes" id="UP000809621">
    <property type="component" value="Unassembled WGS sequence"/>
</dbReference>
<dbReference type="Gene3D" id="3.60.20.10">
    <property type="entry name" value="Glutamine Phosphoribosylpyrophosphate, subunit 1, domain 1"/>
    <property type="match status" value="1"/>
</dbReference>
<evidence type="ECO:0000256" key="1">
    <source>
        <dbReference type="ARBA" id="ARBA00005187"/>
    </source>
</evidence>
<feature type="domain" description="Glutamine amidotransferase type-2" evidence="8">
    <location>
        <begin position="2"/>
        <end position="214"/>
    </location>
</feature>
<dbReference type="InterPro" id="IPR001962">
    <property type="entry name" value="Asn_synthase"/>
</dbReference>
<dbReference type="NCBIfam" id="TIGR01536">
    <property type="entry name" value="asn_synth_AEB"/>
    <property type="match status" value="1"/>
</dbReference>
<comment type="similarity">
    <text evidence="2">Belongs to the asparagine synthetase family.</text>
</comment>
<evidence type="ECO:0000256" key="7">
    <source>
        <dbReference type="ARBA" id="ARBA00048741"/>
    </source>
</evidence>
<dbReference type="NCBIfam" id="TIGR03108">
    <property type="entry name" value="eps_aminotran_1"/>
    <property type="match status" value="1"/>
</dbReference>